<feature type="signal peptide" evidence="1">
    <location>
        <begin position="1"/>
        <end position="21"/>
    </location>
</feature>
<dbReference type="Pfam" id="PF13349">
    <property type="entry name" value="DUF4097"/>
    <property type="match status" value="1"/>
</dbReference>
<name>A0A2U3L6F0_9BACT</name>
<proteinExistence type="predicted"/>
<dbReference type="AlphaFoldDB" id="A0A2U3L6F0"/>
<evidence type="ECO:0000256" key="1">
    <source>
        <dbReference type="SAM" id="SignalP"/>
    </source>
</evidence>
<feature type="domain" description="DUF4097" evidence="2">
    <location>
        <begin position="88"/>
        <end position="182"/>
    </location>
</feature>
<evidence type="ECO:0000259" key="2">
    <source>
        <dbReference type="Pfam" id="PF13349"/>
    </source>
</evidence>
<dbReference type="EMBL" id="OMOD01000171">
    <property type="protein sequence ID" value="SPF47410.1"/>
    <property type="molecule type" value="Genomic_DNA"/>
</dbReference>
<gene>
    <name evidence="3" type="ORF">SBA1_740024</name>
</gene>
<sequence length="265" mass="28682">MKRIIPAILVLGLAAALPASADEWSKTYNLSGQPELRVETSDANIRVTTWDQNTIEAKVIATRYKIGEGGIRVDEHQDGNLVEIEVRYPHHSFTIDWGQHRVDIMIQMPRQGRVNLRTGDGNIEITGLKGEMDLHSGDGSETLDGLDGKLRANTSDGHIRADGRFDELDLKTGDGRVEVRAAPGSSLAAGWRLETGDGNVTLEIPADTAADVDLHTGDGHINLDMPVTTEGKIRENEIRGKLNGGGSLLTIRTGDGSIHLRKSGV</sequence>
<evidence type="ECO:0000313" key="4">
    <source>
        <dbReference type="Proteomes" id="UP000238701"/>
    </source>
</evidence>
<protein>
    <recommendedName>
        <fullName evidence="2">DUF4097 domain-containing protein</fullName>
    </recommendedName>
</protein>
<dbReference type="InterPro" id="IPR025164">
    <property type="entry name" value="Toastrack_DUF4097"/>
</dbReference>
<feature type="chain" id="PRO_5015557432" description="DUF4097 domain-containing protein" evidence="1">
    <location>
        <begin position="22"/>
        <end position="265"/>
    </location>
</feature>
<reference evidence="4" key="1">
    <citation type="submission" date="2018-02" db="EMBL/GenBank/DDBJ databases">
        <authorList>
            <person name="Hausmann B."/>
        </authorList>
    </citation>
    <scope>NUCLEOTIDE SEQUENCE [LARGE SCALE GENOMIC DNA]</scope>
    <source>
        <strain evidence="4">Peat soil MAG SbA1</strain>
    </source>
</reference>
<dbReference type="Proteomes" id="UP000238701">
    <property type="component" value="Unassembled WGS sequence"/>
</dbReference>
<organism evidence="3 4">
    <name type="scientific">Candidatus Sulfotelmatobacter kueseliae</name>
    <dbReference type="NCBI Taxonomy" id="2042962"/>
    <lineage>
        <taxon>Bacteria</taxon>
        <taxon>Pseudomonadati</taxon>
        <taxon>Acidobacteriota</taxon>
        <taxon>Terriglobia</taxon>
        <taxon>Terriglobales</taxon>
        <taxon>Candidatus Korobacteraceae</taxon>
        <taxon>Candidatus Sulfotelmatobacter</taxon>
    </lineage>
</organism>
<keyword evidence="1" id="KW-0732">Signal</keyword>
<evidence type="ECO:0000313" key="3">
    <source>
        <dbReference type="EMBL" id="SPF47410.1"/>
    </source>
</evidence>
<accession>A0A2U3L6F0</accession>